<name>A0AAW9MSQ1_9FIRM</name>
<keyword evidence="1 6" id="KW-0597">Phosphoprotein</keyword>
<dbReference type="InterPro" id="IPR001867">
    <property type="entry name" value="OmpR/PhoB-type_DNA-bd"/>
</dbReference>
<dbReference type="GO" id="GO:0032993">
    <property type="term" value="C:protein-DNA complex"/>
    <property type="evidence" value="ECO:0007669"/>
    <property type="project" value="TreeGrafter"/>
</dbReference>
<evidence type="ECO:0000256" key="6">
    <source>
        <dbReference type="PROSITE-ProRule" id="PRU00169"/>
    </source>
</evidence>
<dbReference type="Gene3D" id="1.10.10.10">
    <property type="entry name" value="Winged helix-like DNA-binding domain superfamily/Winged helix DNA-binding domain"/>
    <property type="match status" value="1"/>
</dbReference>
<proteinExistence type="predicted"/>
<dbReference type="Pfam" id="PF00486">
    <property type="entry name" value="Trans_reg_C"/>
    <property type="match status" value="1"/>
</dbReference>
<dbReference type="InterPro" id="IPR039420">
    <property type="entry name" value="WalR-like"/>
</dbReference>
<comment type="caution">
    <text evidence="10">The sequence shown here is derived from an EMBL/GenBank/DDBJ whole genome shotgun (WGS) entry which is preliminary data.</text>
</comment>
<evidence type="ECO:0000256" key="2">
    <source>
        <dbReference type="ARBA" id="ARBA00023012"/>
    </source>
</evidence>
<dbReference type="InterPro" id="IPR001789">
    <property type="entry name" value="Sig_transdc_resp-reg_receiver"/>
</dbReference>
<dbReference type="SUPFAM" id="SSF46894">
    <property type="entry name" value="C-terminal effector domain of the bipartite response regulators"/>
    <property type="match status" value="1"/>
</dbReference>
<evidence type="ECO:0000313" key="11">
    <source>
        <dbReference type="Proteomes" id="UP001357733"/>
    </source>
</evidence>
<evidence type="ECO:0000259" key="9">
    <source>
        <dbReference type="PROSITE" id="PS51755"/>
    </source>
</evidence>
<evidence type="ECO:0000256" key="4">
    <source>
        <dbReference type="ARBA" id="ARBA00023125"/>
    </source>
</evidence>
<dbReference type="InterPro" id="IPR011006">
    <property type="entry name" value="CheY-like_superfamily"/>
</dbReference>
<dbReference type="InterPro" id="IPR016032">
    <property type="entry name" value="Sig_transdc_resp-reg_C-effctor"/>
</dbReference>
<accession>A0AAW9MSQ1</accession>
<protein>
    <submittedName>
        <fullName evidence="10">Response regulator transcription factor</fullName>
    </submittedName>
</protein>
<dbReference type="PANTHER" id="PTHR48111">
    <property type="entry name" value="REGULATOR OF RPOS"/>
    <property type="match status" value="1"/>
</dbReference>
<evidence type="ECO:0000313" key="10">
    <source>
        <dbReference type="EMBL" id="MEB3430204.1"/>
    </source>
</evidence>
<feature type="modified residue" description="4-aspartylphosphate" evidence="6">
    <location>
        <position position="52"/>
    </location>
</feature>
<evidence type="ECO:0000256" key="7">
    <source>
        <dbReference type="PROSITE-ProRule" id="PRU01091"/>
    </source>
</evidence>
<keyword evidence="3" id="KW-0805">Transcription regulation</keyword>
<sequence>MDKIFVVEDDDNIRELICYALDTSGYSAKGFSSSKSLYLALEKEKPSLFLLDIMLGEDSGYDILDKIRHDSSLEDIPVIMLTAKTAEYDKVKGLDMGADDYITKPFGVLELISRIKAVLRRVGKDETPEGASSYKKLKIDPSKRTVEVDGNGVELTFKEFELLTFLLNNQGIVLSRDKIMTGVWGFDYQGESRTVDVHIRTLRQKLGEAGEYIVTVRNVGYKLGE</sequence>
<evidence type="ECO:0000256" key="1">
    <source>
        <dbReference type="ARBA" id="ARBA00022553"/>
    </source>
</evidence>
<dbReference type="SUPFAM" id="SSF52172">
    <property type="entry name" value="CheY-like"/>
    <property type="match status" value="1"/>
</dbReference>
<gene>
    <name evidence="10" type="ORF">VLK81_09430</name>
</gene>
<dbReference type="InterPro" id="IPR036388">
    <property type="entry name" value="WH-like_DNA-bd_sf"/>
</dbReference>
<reference evidence="10 11" key="1">
    <citation type="submission" date="2024-01" db="EMBL/GenBank/DDBJ databases">
        <title>Complete genome sequence of Citroniella saccharovorans strain M6.X9, isolated from human fecal sample.</title>
        <authorList>
            <person name="Cheng G."/>
            <person name="Westerholm M."/>
            <person name="Schnurer A."/>
        </authorList>
    </citation>
    <scope>NUCLEOTIDE SEQUENCE [LARGE SCALE GENOMIC DNA]</scope>
    <source>
        <strain evidence="10 11">DSM 29873</strain>
    </source>
</reference>
<dbReference type="CDD" id="cd00383">
    <property type="entry name" value="trans_reg_C"/>
    <property type="match status" value="1"/>
</dbReference>
<dbReference type="GO" id="GO:0000976">
    <property type="term" value="F:transcription cis-regulatory region binding"/>
    <property type="evidence" value="ECO:0007669"/>
    <property type="project" value="TreeGrafter"/>
</dbReference>
<keyword evidence="5" id="KW-0804">Transcription</keyword>
<dbReference type="Proteomes" id="UP001357733">
    <property type="component" value="Unassembled WGS sequence"/>
</dbReference>
<evidence type="ECO:0000256" key="3">
    <source>
        <dbReference type="ARBA" id="ARBA00023015"/>
    </source>
</evidence>
<feature type="domain" description="Response regulatory" evidence="8">
    <location>
        <begin position="3"/>
        <end position="119"/>
    </location>
</feature>
<dbReference type="Pfam" id="PF00072">
    <property type="entry name" value="Response_reg"/>
    <property type="match status" value="1"/>
</dbReference>
<dbReference type="GO" id="GO:0006355">
    <property type="term" value="P:regulation of DNA-templated transcription"/>
    <property type="evidence" value="ECO:0007669"/>
    <property type="project" value="InterPro"/>
</dbReference>
<keyword evidence="4 7" id="KW-0238">DNA-binding</keyword>
<dbReference type="PANTHER" id="PTHR48111:SF1">
    <property type="entry name" value="TWO-COMPONENT RESPONSE REGULATOR ORR33"/>
    <property type="match status" value="1"/>
</dbReference>
<dbReference type="GO" id="GO:0005829">
    <property type="term" value="C:cytosol"/>
    <property type="evidence" value="ECO:0007669"/>
    <property type="project" value="TreeGrafter"/>
</dbReference>
<dbReference type="PROSITE" id="PS50110">
    <property type="entry name" value="RESPONSE_REGULATORY"/>
    <property type="match status" value="1"/>
</dbReference>
<dbReference type="Gene3D" id="3.40.50.2300">
    <property type="match status" value="1"/>
</dbReference>
<organism evidence="10 11">
    <name type="scientific">Citroniella saccharovorans</name>
    <dbReference type="NCBI Taxonomy" id="2053367"/>
    <lineage>
        <taxon>Bacteria</taxon>
        <taxon>Bacillati</taxon>
        <taxon>Bacillota</taxon>
        <taxon>Tissierellia</taxon>
        <taxon>Tissierellales</taxon>
        <taxon>Peptoniphilaceae</taxon>
        <taxon>Citroniella</taxon>
    </lineage>
</organism>
<keyword evidence="11" id="KW-1185">Reference proteome</keyword>
<dbReference type="RefSeq" id="WP_324620399.1">
    <property type="nucleotide sequence ID" value="NZ_JAYKOT010000003.1"/>
</dbReference>
<dbReference type="SMART" id="SM00862">
    <property type="entry name" value="Trans_reg_C"/>
    <property type="match status" value="1"/>
</dbReference>
<dbReference type="EMBL" id="JAYKOT010000003">
    <property type="protein sequence ID" value="MEB3430204.1"/>
    <property type="molecule type" value="Genomic_DNA"/>
</dbReference>
<dbReference type="FunFam" id="1.10.10.10:FF:000018">
    <property type="entry name" value="DNA-binding response regulator ResD"/>
    <property type="match status" value="1"/>
</dbReference>
<feature type="DNA-binding region" description="OmpR/PhoB-type" evidence="7">
    <location>
        <begin position="129"/>
        <end position="225"/>
    </location>
</feature>
<dbReference type="GO" id="GO:0000156">
    <property type="term" value="F:phosphorelay response regulator activity"/>
    <property type="evidence" value="ECO:0007669"/>
    <property type="project" value="TreeGrafter"/>
</dbReference>
<dbReference type="PROSITE" id="PS51755">
    <property type="entry name" value="OMPR_PHOB"/>
    <property type="match status" value="1"/>
</dbReference>
<evidence type="ECO:0000256" key="5">
    <source>
        <dbReference type="ARBA" id="ARBA00023163"/>
    </source>
</evidence>
<dbReference type="AlphaFoldDB" id="A0AAW9MSQ1"/>
<dbReference type="Gene3D" id="6.10.250.690">
    <property type="match status" value="1"/>
</dbReference>
<dbReference type="SMART" id="SM00448">
    <property type="entry name" value="REC"/>
    <property type="match status" value="1"/>
</dbReference>
<keyword evidence="2" id="KW-0902">Two-component regulatory system</keyword>
<evidence type="ECO:0000259" key="8">
    <source>
        <dbReference type="PROSITE" id="PS50110"/>
    </source>
</evidence>
<feature type="domain" description="OmpR/PhoB-type" evidence="9">
    <location>
        <begin position="129"/>
        <end position="225"/>
    </location>
</feature>